<evidence type="ECO:0000313" key="4">
    <source>
        <dbReference type="Proteomes" id="UP000006744"/>
    </source>
</evidence>
<keyword evidence="2" id="KW-0472">Membrane</keyword>
<accession>B7IKG4</accession>
<dbReference type="Proteomes" id="UP000006744">
    <property type="component" value="Chromosome"/>
</dbReference>
<reference evidence="3 4" key="1">
    <citation type="submission" date="2008-10" db="EMBL/GenBank/DDBJ databases">
        <title>Genome sequence of Bacillus cereus G9842.</title>
        <authorList>
            <person name="Dodson R.J."/>
            <person name="Durkin A.S."/>
            <person name="Rosovitz M.J."/>
            <person name="Rasko D.A."/>
            <person name="Hoffmaster A."/>
            <person name="Ravel J."/>
            <person name="Sutton G."/>
        </authorList>
    </citation>
    <scope>NUCLEOTIDE SEQUENCE [LARGE SCALE GENOMIC DNA]</scope>
    <source>
        <strain evidence="3 4">G9842</strain>
    </source>
</reference>
<evidence type="ECO:0000256" key="1">
    <source>
        <dbReference type="SAM" id="MobiDB-lite"/>
    </source>
</evidence>
<dbReference type="AlphaFoldDB" id="B7IKG4"/>
<keyword evidence="2" id="KW-1133">Transmembrane helix</keyword>
<evidence type="ECO:0000256" key="2">
    <source>
        <dbReference type="SAM" id="Phobius"/>
    </source>
</evidence>
<dbReference type="EMBL" id="CP001186">
    <property type="protein sequence ID" value="ACK98094.1"/>
    <property type="molecule type" value="Genomic_DNA"/>
</dbReference>
<evidence type="ECO:0000313" key="3">
    <source>
        <dbReference type="EMBL" id="ACK98094.1"/>
    </source>
</evidence>
<feature type="compositionally biased region" description="Basic and acidic residues" evidence="1">
    <location>
        <begin position="1"/>
        <end position="10"/>
    </location>
</feature>
<gene>
    <name evidence="3" type="ordered locus">BCG9842_B2408</name>
</gene>
<feature type="transmembrane region" description="Helical" evidence="2">
    <location>
        <begin position="37"/>
        <end position="56"/>
    </location>
</feature>
<dbReference type="RefSeq" id="WP_000023297.1">
    <property type="nucleotide sequence ID" value="NC_011772.1"/>
</dbReference>
<dbReference type="HOGENOM" id="CLU_2788283_0_0_9"/>
<feature type="region of interest" description="Disordered" evidence="1">
    <location>
        <begin position="1"/>
        <end position="22"/>
    </location>
</feature>
<protein>
    <submittedName>
        <fullName evidence="3">Uncharacterized protein</fullName>
    </submittedName>
</protein>
<dbReference type="KEGG" id="bcg:BCG9842_B2408"/>
<proteinExistence type="predicted"/>
<organism evidence="3 4">
    <name type="scientific">Bacillus cereus (strain G9842)</name>
    <dbReference type="NCBI Taxonomy" id="405531"/>
    <lineage>
        <taxon>Bacteria</taxon>
        <taxon>Bacillati</taxon>
        <taxon>Bacillota</taxon>
        <taxon>Bacilli</taxon>
        <taxon>Bacillales</taxon>
        <taxon>Bacillaceae</taxon>
        <taxon>Bacillus</taxon>
        <taxon>Bacillus cereus group</taxon>
    </lineage>
</organism>
<sequence length="67" mass="7814">MSIKIGDKNKIKNSNIGHQYNAPPPNKNKTFVERHPILISFLVSLVVGFILLFSFWKDIIDWIEKLF</sequence>
<keyword evidence="2" id="KW-0812">Transmembrane</keyword>
<name>B7IKG4_BACC2</name>